<evidence type="ECO:0000313" key="1">
    <source>
        <dbReference type="EMBL" id="MBB5296926.1"/>
    </source>
</evidence>
<dbReference type="Proteomes" id="UP000536909">
    <property type="component" value="Unassembled WGS sequence"/>
</dbReference>
<organism evidence="1 2">
    <name type="scientific">Deinococcus metallilatus</name>
    <dbReference type="NCBI Taxonomy" id="1211322"/>
    <lineage>
        <taxon>Bacteria</taxon>
        <taxon>Thermotogati</taxon>
        <taxon>Deinococcota</taxon>
        <taxon>Deinococci</taxon>
        <taxon>Deinococcales</taxon>
        <taxon>Deinococcaceae</taxon>
        <taxon>Deinococcus</taxon>
    </lineage>
</organism>
<gene>
    <name evidence="1" type="ORF">HNQ10_003786</name>
</gene>
<keyword evidence="2" id="KW-1185">Reference proteome</keyword>
<evidence type="ECO:0008006" key="3">
    <source>
        <dbReference type="Google" id="ProtNLM"/>
    </source>
</evidence>
<protein>
    <recommendedName>
        <fullName evidence="3">GNAT family N-acetyltransferase</fullName>
    </recommendedName>
</protein>
<name>A0ABR6MYA5_9DEIO</name>
<reference evidence="1 2" key="1">
    <citation type="submission" date="2020-08" db="EMBL/GenBank/DDBJ databases">
        <title>Genomic Encyclopedia of Type Strains, Phase IV (KMG-IV): sequencing the most valuable type-strain genomes for metagenomic binning, comparative biology and taxonomic classification.</title>
        <authorList>
            <person name="Goeker M."/>
        </authorList>
    </citation>
    <scope>NUCLEOTIDE SEQUENCE [LARGE SCALE GENOMIC DNA]</scope>
    <source>
        <strain evidence="1 2">DSM 105434</strain>
    </source>
</reference>
<dbReference type="EMBL" id="JACHFV010000015">
    <property type="protein sequence ID" value="MBB5296926.1"/>
    <property type="molecule type" value="Genomic_DNA"/>
</dbReference>
<dbReference type="RefSeq" id="WP_184117670.1">
    <property type="nucleotide sequence ID" value="NZ_BSUI01000011.1"/>
</dbReference>
<proteinExistence type="predicted"/>
<sequence>MSALGRGPPTAGETVHRVEPPPCLDVLHGEFLRWAMTRAGLGFWYGAFVNGRLVADLGVFSDGEGLLRYQGVRQGSDTVGEVRR</sequence>
<evidence type="ECO:0000313" key="2">
    <source>
        <dbReference type="Proteomes" id="UP000536909"/>
    </source>
</evidence>
<accession>A0ABR6MYA5</accession>
<comment type="caution">
    <text evidence="1">The sequence shown here is derived from an EMBL/GenBank/DDBJ whole genome shotgun (WGS) entry which is preliminary data.</text>
</comment>